<keyword evidence="3 7" id="KW-1134">Transmembrane beta strand</keyword>
<dbReference type="Pfam" id="PF07715">
    <property type="entry name" value="Plug"/>
    <property type="match status" value="1"/>
</dbReference>
<evidence type="ECO:0000256" key="2">
    <source>
        <dbReference type="ARBA" id="ARBA00022448"/>
    </source>
</evidence>
<feature type="signal peptide" evidence="8">
    <location>
        <begin position="1"/>
        <end position="26"/>
    </location>
</feature>
<sequence length="1021" mass="111248">MYLTCKVSKITLATVLMMVCAGFSNTIPKIPFKGIEKDTSIKKTTSAATQAQLTVSGRITDESGIPLPGASVLEKGTSNGTSTDFDGNFTIEVAPNATLEISYIGYTTKEVEVNGQTNLNIQLMPDATQLDDVVVVGYGIQRKSDITGAIGSVKSENFNKGVVANPGQLLQGKVAGVNVTNVSGEPGAAQNIIIRGVGSLRAGTTPLFVVDGFIIDNSGIGIAASANPLNFINPQDIESIDILKDASATAIYGARAANGVIAITTKKGKAGKTEMNLSVSTALATIANPIDVFNASEFRENVATVGGILEDFGGNTNWQDELTRTAMSNNVNFSMSGGVVDKSSYFVSVGADDQEGTLENSSLTRYSGRVNLNQKAVDGRFNVDLNLTASRTENERPDDRAVIRDMLELNPTIPALTNGEPTFLEERINPLQRNRIFTDLANTDRILANISPSIEIVDGLVYKLNLGVDYASTNRDVQRTPFVQLEGFEEGFLNTSSTINTNTLVENTLTYTYNQDKHNLNVLAAHSYQNTRFEQKQFNLESFANNGIEPRFQDQISTDVFPTNLNSRAFENELQSFFGRINYTYDDRYLFTGTMRADGSSKFGSNNKYGYFPSLALGWNIGKEGFMANNTLFSNLKLRASWGQAGNQDGIPNNVSLASFVDSRVNNDTYPLDGNEVSLEDYPFGTVPVRTAFPDLQWEVSTQTNIGLDFGLFGNKVTGTIDYFNKVVTDVVLFANRTDPIQPTERIWTNVPDLEIINTGVEFALDYRGQITQDLVFNIGGNISYTDNRIENSPFEVLTTGGAVGAGQTGATINGYINGEPSGTFFMKEFIGIGDDGLNEFRDVNGDGQSLDNDRVAVGTALPDIIYAFYLNLNYQGFDLSMNFNGVSGNQIYNHTAMTSFSNSQLSRSLNTTDFAIEFPNEDLSNSNEVSTRYLENGSFLRLNNATLGYTLNANKIGMGDYLNNVRLTLTGQNLFVITDYSGFDPEVNTGNDIDDVQTFGIDRFTYPTPRTILFGLNISF</sequence>
<dbReference type="NCBIfam" id="TIGR04056">
    <property type="entry name" value="OMP_RagA_SusC"/>
    <property type="match status" value="1"/>
</dbReference>
<dbReference type="Gene3D" id="2.170.130.10">
    <property type="entry name" value="TonB-dependent receptor, plug domain"/>
    <property type="match status" value="1"/>
</dbReference>
<dbReference type="STRING" id="1300341.I595_1831"/>
<proteinExistence type="inferred from homology"/>
<dbReference type="AlphaFoldDB" id="A0A0P7AUJ3"/>
<keyword evidence="10" id="KW-0675">Receptor</keyword>
<evidence type="ECO:0000256" key="8">
    <source>
        <dbReference type="SAM" id="SignalP"/>
    </source>
</evidence>
<dbReference type="Pfam" id="PF13715">
    <property type="entry name" value="CarbopepD_reg_2"/>
    <property type="match status" value="1"/>
</dbReference>
<evidence type="ECO:0000256" key="5">
    <source>
        <dbReference type="ARBA" id="ARBA00023136"/>
    </source>
</evidence>
<comment type="caution">
    <text evidence="10">The sequence shown here is derived from an EMBL/GenBank/DDBJ whole genome shotgun (WGS) entry which is preliminary data.</text>
</comment>
<dbReference type="SUPFAM" id="SSF49464">
    <property type="entry name" value="Carboxypeptidase regulatory domain-like"/>
    <property type="match status" value="1"/>
</dbReference>
<keyword evidence="8" id="KW-0732">Signal</keyword>
<dbReference type="Gene3D" id="2.60.40.1120">
    <property type="entry name" value="Carboxypeptidase-like, regulatory domain"/>
    <property type="match status" value="1"/>
</dbReference>
<dbReference type="InterPro" id="IPR036942">
    <property type="entry name" value="Beta-barrel_TonB_sf"/>
</dbReference>
<evidence type="ECO:0000313" key="10">
    <source>
        <dbReference type="EMBL" id="KPM32182.1"/>
    </source>
</evidence>
<evidence type="ECO:0000313" key="11">
    <source>
        <dbReference type="Proteomes" id="UP000050280"/>
    </source>
</evidence>
<feature type="domain" description="TonB-dependent receptor plug" evidence="9">
    <location>
        <begin position="143"/>
        <end position="260"/>
    </location>
</feature>
<evidence type="ECO:0000259" key="9">
    <source>
        <dbReference type="Pfam" id="PF07715"/>
    </source>
</evidence>
<dbReference type="RefSeq" id="WP_054558964.1">
    <property type="nucleotide sequence ID" value="NZ_LDJX01000003.1"/>
</dbReference>
<evidence type="ECO:0000256" key="3">
    <source>
        <dbReference type="ARBA" id="ARBA00022452"/>
    </source>
</evidence>
<dbReference type="InterPro" id="IPR037066">
    <property type="entry name" value="Plug_dom_sf"/>
</dbReference>
<evidence type="ECO:0000256" key="1">
    <source>
        <dbReference type="ARBA" id="ARBA00004571"/>
    </source>
</evidence>
<organism evidence="10 11">
    <name type="scientific">Croceitalea dokdonensis DOKDO 023</name>
    <dbReference type="NCBI Taxonomy" id="1300341"/>
    <lineage>
        <taxon>Bacteria</taxon>
        <taxon>Pseudomonadati</taxon>
        <taxon>Bacteroidota</taxon>
        <taxon>Flavobacteriia</taxon>
        <taxon>Flavobacteriales</taxon>
        <taxon>Flavobacteriaceae</taxon>
        <taxon>Croceitalea</taxon>
    </lineage>
</organism>
<dbReference type="PATRIC" id="fig|1300341.3.peg.2020"/>
<accession>A0A0P7AUJ3</accession>
<reference evidence="10 11" key="1">
    <citation type="submission" date="2015-09" db="EMBL/GenBank/DDBJ databases">
        <title>Genome sequence of the marine flavobacterium Croceitalea dokdonensis DOKDO 023 that contains proton- and sodium-pumping rhodopsins.</title>
        <authorList>
            <person name="Kwon S.-K."/>
            <person name="Lee H.K."/>
            <person name="Kwak M.-J."/>
            <person name="Kim J.F."/>
        </authorList>
    </citation>
    <scope>NUCLEOTIDE SEQUENCE [LARGE SCALE GENOMIC DNA]</scope>
    <source>
        <strain evidence="10 11">DOKDO 023</strain>
    </source>
</reference>
<dbReference type="InterPro" id="IPR008969">
    <property type="entry name" value="CarboxyPept-like_regulatory"/>
</dbReference>
<protein>
    <submittedName>
        <fullName evidence="10">TonB-dependent Receptor</fullName>
    </submittedName>
</protein>
<gene>
    <name evidence="10" type="ORF">I595_1831</name>
</gene>
<dbReference type="EMBL" id="LDJX01000003">
    <property type="protein sequence ID" value="KPM32182.1"/>
    <property type="molecule type" value="Genomic_DNA"/>
</dbReference>
<keyword evidence="5 7" id="KW-0472">Membrane</keyword>
<dbReference type="SUPFAM" id="SSF56935">
    <property type="entry name" value="Porins"/>
    <property type="match status" value="1"/>
</dbReference>
<keyword evidence="6 7" id="KW-0998">Cell outer membrane</keyword>
<feature type="chain" id="PRO_5006135071" evidence="8">
    <location>
        <begin position="27"/>
        <end position="1021"/>
    </location>
</feature>
<dbReference type="Gene3D" id="2.40.170.20">
    <property type="entry name" value="TonB-dependent receptor, beta-barrel domain"/>
    <property type="match status" value="1"/>
</dbReference>
<evidence type="ECO:0000256" key="6">
    <source>
        <dbReference type="ARBA" id="ARBA00023237"/>
    </source>
</evidence>
<evidence type="ECO:0000256" key="4">
    <source>
        <dbReference type="ARBA" id="ARBA00022692"/>
    </source>
</evidence>
<keyword evidence="4 7" id="KW-0812">Transmembrane</keyword>
<dbReference type="InterPro" id="IPR023997">
    <property type="entry name" value="TonB-dep_OMP_SusC/RagA_CS"/>
</dbReference>
<dbReference type="InterPro" id="IPR039426">
    <property type="entry name" value="TonB-dep_rcpt-like"/>
</dbReference>
<comment type="subcellular location">
    <subcellularLocation>
        <location evidence="1 7">Cell outer membrane</location>
        <topology evidence="1 7">Multi-pass membrane protein</topology>
    </subcellularLocation>
</comment>
<evidence type="ECO:0000256" key="7">
    <source>
        <dbReference type="PROSITE-ProRule" id="PRU01360"/>
    </source>
</evidence>
<dbReference type="InterPro" id="IPR023996">
    <property type="entry name" value="TonB-dep_OMP_SusC/RagA"/>
</dbReference>
<dbReference type="Proteomes" id="UP000050280">
    <property type="component" value="Unassembled WGS sequence"/>
</dbReference>
<dbReference type="GO" id="GO:0009279">
    <property type="term" value="C:cell outer membrane"/>
    <property type="evidence" value="ECO:0007669"/>
    <property type="project" value="UniProtKB-SubCell"/>
</dbReference>
<keyword evidence="2 7" id="KW-0813">Transport</keyword>
<dbReference type="NCBIfam" id="TIGR04057">
    <property type="entry name" value="SusC_RagA_signa"/>
    <property type="match status" value="1"/>
</dbReference>
<comment type="similarity">
    <text evidence="7">Belongs to the TonB-dependent receptor family.</text>
</comment>
<name>A0A0P7AUJ3_9FLAO</name>
<dbReference type="PROSITE" id="PS52016">
    <property type="entry name" value="TONB_DEPENDENT_REC_3"/>
    <property type="match status" value="1"/>
</dbReference>
<keyword evidence="11" id="KW-1185">Reference proteome</keyword>
<dbReference type="InterPro" id="IPR012910">
    <property type="entry name" value="Plug_dom"/>
</dbReference>
<dbReference type="FunFam" id="2.60.40.1120:FF:000003">
    <property type="entry name" value="Outer membrane protein Omp121"/>
    <property type="match status" value="1"/>
</dbReference>